<protein>
    <recommendedName>
        <fullName evidence="3">tRNA threonylcarbamoyladenosine biosynthesis protein TsaB</fullName>
    </recommendedName>
    <alternativeName>
        <fullName evidence="6">t(6)A37 threonylcarbamoyladenosine biosynthesis protein TsaB</fullName>
    </alternativeName>
</protein>
<dbReference type="PANTHER" id="PTHR11735:SF11">
    <property type="entry name" value="TRNA THREONYLCARBAMOYLADENOSINE BIOSYNTHESIS PROTEIN TSAB"/>
    <property type="match status" value="1"/>
</dbReference>
<comment type="caution">
    <text evidence="8">The sequence shown here is derived from an EMBL/GenBank/DDBJ whole genome shotgun (WGS) entry which is preliminary data.</text>
</comment>
<dbReference type="Gene3D" id="3.30.420.40">
    <property type="match status" value="2"/>
</dbReference>
<evidence type="ECO:0000256" key="5">
    <source>
        <dbReference type="ARBA" id="ARBA00022694"/>
    </source>
</evidence>
<evidence type="ECO:0000313" key="8">
    <source>
        <dbReference type="EMBL" id="RKR06647.1"/>
    </source>
</evidence>
<evidence type="ECO:0000256" key="2">
    <source>
        <dbReference type="ARBA" id="ARBA00010493"/>
    </source>
</evidence>
<dbReference type="SUPFAM" id="SSF53067">
    <property type="entry name" value="Actin-like ATPase domain"/>
    <property type="match status" value="2"/>
</dbReference>
<evidence type="ECO:0000256" key="4">
    <source>
        <dbReference type="ARBA" id="ARBA00022490"/>
    </source>
</evidence>
<dbReference type="EMBL" id="RBIN01000002">
    <property type="protein sequence ID" value="RKR06647.1"/>
    <property type="molecule type" value="Genomic_DNA"/>
</dbReference>
<evidence type="ECO:0000259" key="7">
    <source>
        <dbReference type="Pfam" id="PF00814"/>
    </source>
</evidence>
<name>A0A420WZD9_9GAMM</name>
<comment type="similarity">
    <text evidence="2">Belongs to the KAE1 / TsaD family. TsaB subfamily.</text>
</comment>
<keyword evidence="9" id="KW-1185">Reference proteome</keyword>
<keyword evidence="4" id="KW-0963">Cytoplasm</keyword>
<evidence type="ECO:0000313" key="9">
    <source>
        <dbReference type="Proteomes" id="UP000281975"/>
    </source>
</evidence>
<dbReference type="Pfam" id="PF00814">
    <property type="entry name" value="TsaD"/>
    <property type="match status" value="1"/>
</dbReference>
<dbReference type="InterPro" id="IPR000905">
    <property type="entry name" value="Gcp-like_dom"/>
</dbReference>
<reference evidence="8 9" key="1">
    <citation type="submission" date="2018-10" db="EMBL/GenBank/DDBJ databases">
        <title>Genomic Encyclopedia of Type Strains, Phase IV (KMG-IV): sequencing the most valuable type-strain genomes for metagenomic binning, comparative biology and taxonomic classification.</title>
        <authorList>
            <person name="Goeker M."/>
        </authorList>
    </citation>
    <scope>NUCLEOTIDE SEQUENCE [LARGE SCALE GENOMIC DNA]</scope>
    <source>
        <strain evidence="8 9">DSM 23229</strain>
    </source>
</reference>
<dbReference type="GO" id="GO:0005829">
    <property type="term" value="C:cytosol"/>
    <property type="evidence" value="ECO:0007669"/>
    <property type="project" value="TreeGrafter"/>
</dbReference>
<dbReference type="CDD" id="cd24032">
    <property type="entry name" value="ASKHA_NBD_TsaB"/>
    <property type="match status" value="1"/>
</dbReference>
<evidence type="ECO:0000256" key="1">
    <source>
        <dbReference type="ARBA" id="ARBA00004496"/>
    </source>
</evidence>
<gene>
    <name evidence="8" type="ORF">C7446_0636</name>
</gene>
<sequence length="226" mass="24118">MTRILALDTSAASCSVALWCNGEVTGTCEHAPREQSRRLMPMIDELLAASGLALSSLDAVAYGHGPGSFTGIRIAAGTAQGLAWGIERPLLGISTLETLALQAHLQSGIGLVLPALDARMGELYSALYRVHEGQPELLLEERVHPPGELSLPPLNDDETLHGVGSGWQLAQQLPRDVRVRASRVDAGHEPEASAMVRLAAARLDAGNFRATAYAIPVYLRDQVTTR</sequence>
<dbReference type="InterPro" id="IPR043129">
    <property type="entry name" value="ATPase_NBD"/>
</dbReference>
<dbReference type="FunFam" id="3.30.420.40:FF:000097">
    <property type="entry name" value="tRNA threonylcarbamoyladenosine biosynthesis protein TsaB"/>
    <property type="match status" value="1"/>
</dbReference>
<feature type="domain" description="Gcp-like" evidence="7">
    <location>
        <begin position="29"/>
        <end position="150"/>
    </location>
</feature>
<dbReference type="AlphaFoldDB" id="A0A420WZD9"/>
<evidence type="ECO:0000256" key="3">
    <source>
        <dbReference type="ARBA" id="ARBA00019012"/>
    </source>
</evidence>
<dbReference type="GO" id="GO:0002949">
    <property type="term" value="P:tRNA threonylcarbamoyladenosine modification"/>
    <property type="evidence" value="ECO:0007669"/>
    <property type="project" value="InterPro"/>
</dbReference>
<dbReference type="NCBIfam" id="TIGR03725">
    <property type="entry name" value="T6A_YeaZ"/>
    <property type="match status" value="1"/>
</dbReference>
<accession>A0A420WZD9</accession>
<dbReference type="RefSeq" id="WP_121171221.1">
    <property type="nucleotide sequence ID" value="NZ_RBIN01000002.1"/>
</dbReference>
<evidence type="ECO:0000256" key="6">
    <source>
        <dbReference type="ARBA" id="ARBA00032446"/>
    </source>
</evidence>
<dbReference type="PANTHER" id="PTHR11735">
    <property type="entry name" value="TRNA N6-ADENOSINE THREONYLCARBAMOYLTRANSFERASE"/>
    <property type="match status" value="1"/>
</dbReference>
<dbReference type="OrthoDB" id="9809995at2"/>
<organism evidence="8 9">
    <name type="scientific">Kushneria sinocarnis</name>
    <dbReference type="NCBI Taxonomy" id="595502"/>
    <lineage>
        <taxon>Bacteria</taxon>
        <taxon>Pseudomonadati</taxon>
        <taxon>Pseudomonadota</taxon>
        <taxon>Gammaproteobacteria</taxon>
        <taxon>Oceanospirillales</taxon>
        <taxon>Halomonadaceae</taxon>
        <taxon>Kushneria</taxon>
    </lineage>
</organism>
<proteinExistence type="inferred from homology"/>
<dbReference type="Proteomes" id="UP000281975">
    <property type="component" value="Unassembled WGS sequence"/>
</dbReference>
<comment type="subcellular location">
    <subcellularLocation>
        <location evidence="1">Cytoplasm</location>
    </subcellularLocation>
</comment>
<keyword evidence="5" id="KW-0819">tRNA processing</keyword>
<dbReference type="InterPro" id="IPR022496">
    <property type="entry name" value="T6A_TsaB"/>
</dbReference>